<keyword evidence="5 10" id="KW-0418">Kinase</keyword>
<dbReference type="PANTHER" id="PTHR44394">
    <property type="entry name" value="BETA-ALANINE-ACTIVATING ENZYME"/>
    <property type="match status" value="1"/>
</dbReference>
<feature type="compositionally biased region" description="Low complexity" evidence="8">
    <location>
        <begin position="301"/>
        <end position="311"/>
    </location>
</feature>
<accession>A0A1T3NMX5</accession>
<organism evidence="10 11">
    <name type="scientific">Embleya scabrispora</name>
    <dbReference type="NCBI Taxonomy" id="159449"/>
    <lineage>
        <taxon>Bacteria</taxon>
        <taxon>Bacillati</taxon>
        <taxon>Actinomycetota</taxon>
        <taxon>Actinomycetes</taxon>
        <taxon>Kitasatosporales</taxon>
        <taxon>Streptomycetaceae</taxon>
        <taxon>Embleya</taxon>
    </lineage>
</organism>
<sequence length="714" mass="73815">MVARVLDERYELVRFVGRGGMGEVWEGRDRRIGRRVAVKLLPHGGGDASATTLFLREVRTAGALDHPGVVTVFDVGHDAADDALFMVMEFVQGRDPAAVLREDGVPPVAVAVDWTGQATAALGRAHAAGIVHRDLKPANLMRTDEGRIKVLDFGIARFMETTNHSGKVMGTLAYMSPERFDEHPGDARSDLYSLGCVLYELLTGNVPFEATGPVGMMNAHLLKPPARPGEQRPGIPAALDRLVLDLLAKNPAERPASAEEVGERLRAAIAPAQMPPVPPAPGPWHAHGGGGAVPPGPGPAARPAIGDGAAGEPTRAVPVADPGRPAVGRGMPDGGGVASPAPAVGRRRFLWPAAGAAVTAGGITTAVLLDDRDDPSKPAASTPAGGGTPGSARTWRFTTGGWVHSSPAVADGVVYVGSLDNRLYALEVATGAKKWAFPTGGGITSSPAVARGLVYVGSTDENLYALDVATGLVKWRFPTEGKVASSPAVADGIVYIGSEDQHVYALNADTGTMKWSYPMGHVYTWPAVADGVVYVGSNDQNLYAIDAAGGVKKWAFPAAGAVNAPPRVAGGVVYVGSEDKNVYAIDAATGAKKWSYRTGGKVDSSPAVAGGVVYVGSDDKNLYAVDAATGAKKWSYPTGDKIDSSPEVVGGVIYFGSRDKNVYALDAATSNRKWTYSTGGEVRSSAAVVGGVAYIGSGDGNVYAIDTTTGAGPT</sequence>
<dbReference type="PROSITE" id="PS00107">
    <property type="entry name" value="PROTEIN_KINASE_ATP"/>
    <property type="match status" value="1"/>
</dbReference>
<dbReference type="SUPFAM" id="SSF56112">
    <property type="entry name" value="Protein kinase-like (PK-like)"/>
    <property type="match status" value="1"/>
</dbReference>
<protein>
    <recommendedName>
        <fullName evidence="1">non-specific serine/threonine protein kinase</fullName>
        <ecNumber evidence="1">2.7.11.1</ecNumber>
    </recommendedName>
</protein>
<evidence type="ECO:0000313" key="11">
    <source>
        <dbReference type="Proteomes" id="UP000190037"/>
    </source>
</evidence>
<dbReference type="InterPro" id="IPR002372">
    <property type="entry name" value="PQQ_rpt_dom"/>
</dbReference>
<feature type="binding site" evidence="7">
    <location>
        <position position="39"/>
    </location>
    <ligand>
        <name>ATP</name>
        <dbReference type="ChEBI" id="CHEBI:30616"/>
    </ligand>
</feature>
<evidence type="ECO:0000259" key="9">
    <source>
        <dbReference type="PROSITE" id="PS50011"/>
    </source>
</evidence>
<feature type="region of interest" description="Disordered" evidence="8">
    <location>
        <begin position="369"/>
        <end position="392"/>
    </location>
</feature>
<comment type="caution">
    <text evidence="10">The sequence shown here is derived from an EMBL/GenBank/DDBJ whole genome shotgun (WGS) entry which is preliminary data.</text>
</comment>
<dbReference type="InterPro" id="IPR017441">
    <property type="entry name" value="Protein_kinase_ATP_BS"/>
</dbReference>
<dbReference type="GO" id="GO:0043041">
    <property type="term" value="P:amino acid activation for nonribosomal peptide biosynthetic process"/>
    <property type="evidence" value="ECO:0007669"/>
    <property type="project" value="TreeGrafter"/>
</dbReference>
<dbReference type="Gene3D" id="2.130.10.10">
    <property type="entry name" value="YVTN repeat-like/Quinoprotein amine dehydrogenase"/>
    <property type="match status" value="2"/>
</dbReference>
<dbReference type="SMART" id="SM00564">
    <property type="entry name" value="PQQ"/>
    <property type="match status" value="8"/>
</dbReference>
<evidence type="ECO:0000256" key="4">
    <source>
        <dbReference type="ARBA" id="ARBA00022741"/>
    </source>
</evidence>
<dbReference type="PROSITE" id="PS50011">
    <property type="entry name" value="PROTEIN_KINASE_DOM"/>
    <property type="match status" value="1"/>
</dbReference>
<dbReference type="OrthoDB" id="4824484at2"/>
<dbReference type="STRING" id="159449.B4N89_37970"/>
<dbReference type="InterPro" id="IPR000719">
    <property type="entry name" value="Prot_kinase_dom"/>
</dbReference>
<keyword evidence="11" id="KW-1185">Reference proteome</keyword>
<dbReference type="AlphaFoldDB" id="A0A1T3NMX5"/>
<evidence type="ECO:0000256" key="6">
    <source>
        <dbReference type="ARBA" id="ARBA00022840"/>
    </source>
</evidence>
<keyword evidence="4 7" id="KW-0547">Nucleotide-binding</keyword>
<name>A0A1T3NMX5_9ACTN</name>
<proteinExistence type="predicted"/>
<dbReference type="InterPro" id="IPR052091">
    <property type="entry name" value="Beta-ala_Activ/Resist"/>
</dbReference>
<evidence type="ECO:0000256" key="3">
    <source>
        <dbReference type="ARBA" id="ARBA00022679"/>
    </source>
</evidence>
<dbReference type="PANTHER" id="PTHR44394:SF1">
    <property type="entry name" value="BETA-ALANINE-ACTIVATING ENZYME"/>
    <property type="match status" value="1"/>
</dbReference>
<evidence type="ECO:0000256" key="8">
    <source>
        <dbReference type="SAM" id="MobiDB-lite"/>
    </source>
</evidence>
<dbReference type="Pfam" id="PF00069">
    <property type="entry name" value="Pkinase"/>
    <property type="match status" value="1"/>
</dbReference>
<dbReference type="CDD" id="cd14014">
    <property type="entry name" value="STKc_PknB_like"/>
    <property type="match status" value="1"/>
</dbReference>
<dbReference type="EMBL" id="MWQN01000003">
    <property type="protein sequence ID" value="OPC78011.1"/>
    <property type="molecule type" value="Genomic_DNA"/>
</dbReference>
<dbReference type="Gene3D" id="3.30.200.20">
    <property type="entry name" value="Phosphorylase Kinase, domain 1"/>
    <property type="match status" value="1"/>
</dbReference>
<dbReference type="Pfam" id="PF13360">
    <property type="entry name" value="PQQ_2"/>
    <property type="match status" value="3"/>
</dbReference>
<feature type="domain" description="Protein kinase" evidence="9">
    <location>
        <begin position="10"/>
        <end position="269"/>
    </location>
</feature>
<dbReference type="InterPro" id="IPR011009">
    <property type="entry name" value="Kinase-like_dom_sf"/>
</dbReference>
<dbReference type="SMART" id="SM00220">
    <property type="entry name" value="S_TKc"/>
    <property type="match status" value="1"/>
</dbReference>
<dbReference type="InterPro" id="IPR015943">
    <property type="entry name" value="WD40/YVTN_repeat-like_dom_sf"/>
</dbReference>
<evidence type="ECO:0000313" key="10">
    <source>
        <dbReference type="EMBL" id="OPC78011.1"/>
    </source>
</evidence>
<dbReference type="RefSeq" id="WP_078981104.1">
    <property type="nucleotide sequence ID" value="NZ_MWQN01000003.1"/>
</dbReference>
<evidence type="ECO:0000256" key="5">
    <source>
        <dbReference type="ARBA" id="ARBA00022777"/>
    </source>
</evidence>
<reference evidence="10 11" key="1">
    <citation type="submission" date="2017-03" db="EMBL/GenBank/DDBJ databases">
        <title>Draft genome sequence of Streptomyces scabrisporus NF3, endophyte isolated from Amphipterygium adstringens.</title>
        <authorList>
            <person name="Vazquez M."/>
            <person name="Ceapa C.D."/>
            <person name="Rodriguez Luna D."/>
            <person name="Sanchez Esquivel S."/>
        </authorList>
    </citation>
    <scope>NUCLEOTIDE SEQUENCE [LARGE SCALE GENOMIC DNA]</scope>
    <source>
        <strain evidence="10 11">NF3</strain>
    </source>
</reference>
<gene>
    <name evidence="10" type="ORF">B4N89_37970</name>
</gene>
<dbReference type="EC" id="2.7.11.1" evidence="1"/>
<dbReference type="Proteomes" id="UP000190037">
    <property type="component" value="Unassembled WGS sequence"/>
</dbReference>
<dbReference type="InterPro" id="IPR011047">
    <property type="entry name" value="Quinoprotein_ADH-like_sf"/>
</dbReference>
<dbReference type="Gene3D" id="2.40.128.630">
    <property type="match status" value="1"/>
</dbReference>
<feature type="region of interest" description="Disordered" evidence="8">
    <location>
        <begin position="277"/>
        <end position="323"/>
    </location>
</feature>
<evidence type="ECO:0000256" key="2">
    <source>
        <dbReference type="ARBA" id="ARBA00022527"/>
    </source>
</evidence>
<dbReference type="GO" id="GO:0005524">
    <property type="term" value="F:ATP binding"/>
    <property type="evidence" value="ECO:0007669"/>
    <property type="project" value="UniProtKB-UniRule"/>
</dbReference>
<keyword evidence="3" id="KW-0808">Transferase</keyword>
<dbReference type="FunFam" id="1.10.510.10:FF:000021">
    <property type="entry name" value="Serine/threonine protein kinase"/>
    <property type="match status" value="1"/>
</dbReference>
<keyword evidence="6 7" id="KW-0067">ATP-binding</keyword>
<keyword evidence="2 10" id="KW-0723">Serine/threonine-protein kinase</keyword>
<evidence type="ECO:0000256" key="1">
    <source>
        <dbReference type="ARBA" id="ARBA00012513"/>
    </source>
</evidence>
<dbReference type="SUPFAM" id="SSF50998">
    <property type="entry name" value="Quinoprotein alcohol dehydrogenase-like"/>
    <property type="match status" value="3"/>
</dbReference>
<evidence type="ECO:0000256" key="7">
    <source>
        <dbReference type="PROSITE-ProRule" id="PRU10141"/>
    </source>
</evidence>
<dbReference type="InterPro" id="IPR018391">
    <property type="entry name" value="PQQ_b-propeller_rpt"/>
</dbReference>
<dbReference type="Gene3D" id="1.10.510.10">
    <property type="entry name" value="Transferase(Phosphotransferase) domain 1"/>
    <property type="match status" value="1"/>
</dbReference>
<dbReference type="GO" id="GO:0004674">
    <property type="term" value="F:protein serine/threonine kinase activity"/>
    <property type="evidence" value="ECO:0007669"/>
    <property type="project" value="UniProtKB-KW"/>
</dbReference>